<feature type="domain" description="NAD-dependent epimerase/dehydratase" evidence="1">
    <location>
        <begin position="4"/>
        <end position="212"/>
    </location>
</feature>
<dbReference type="PANTHER" id="PTHR43245">
    <property type="entry name" value="BIFUNCTIONAL POLYMYXIN RESISTANCE PROTEIN ARNA"/>
    <property type="match status" value="1"/>
</dbReference>
<dbReference type="KEGG" id="lfo:LMK00_01685"/>
<dbReference type="PANTHER" id="PTHR43245:SF13">
    <property type="entry name" value="UDP-D-APIOSE_UDP-D-XYLOSE SYNTHASE 2"/>
    <property type="match status" value="1"/>
</dbReference>
<dbReference type="AlphaFoldDB" id="A0A9Q8Y377"/>
<dbReference type="Pfam" id="PF01370">
    <property type="entry name" value="Epimerase"/>
    <property type="match status" value="1"/>
</dbReference>
<sequence>MQTILGSNGQIGQELAKELFKKYTKEIRLVSRKPRKVNSTDHLFPADLLKFEEASAAIAGSEIVYFTAGLPMNSELWEEQFPLMMKNVIEACKLHQSKLVFFDNTYMYPKNSEVQYEDTKFAPQGRKSAVRAHLAEMVIKEMENQALEAVICRAPEFYGPNHTQSITNTMVFNAIKENKKIKIPLSATRLRTLIWTPDASRAMALIGNDVDAYGQTWHLPCAPSLTYQEIITLSEKITGQKLRYTTIKMWQFKLASLFSQKAKELQELLPRYAEDNVFNSDKFKKRFPKFEITSFEAGIKAVLSEK</sequence>
<gene>
    <name evidence="2" type="ORF">LMK00_01685</name>
</gene>
<reference evidence="2" key="1">
    <citation type="journal article" date="2022" name="Front. Microbiol.">
        <title>Feed Insects as a Reservoir of Granadaene-Producing Lactococci.</title>
        <authorList>
            <person name="Neuzil-Bunesova V."/>
            <person name="Ramirez Garcia A."/>
            <person name="Modrackova N."/>
            <person name="Makovska M."/>
            <person name="Sabolova M."/>
            <person name="Sproer C."/>
            <person name="Bunk B."/>
            <person name="Blom J."/>
            <person name="Schwab C."/>
        </authorList>
    </citation>
    <scope>NUCLEOTIDE SEQUENCE</scope>
    <source>
        <strain evidence="2">I4/6O</strain>
    </source>
</reference>
<protein>
    <submittedName>
        <fullName evidence="2">NAD-dependent epimerase/dehydratase family protein</fullName>
    </submittedName>
</protein>
<dbReference type="InterPro" id="IPR001509">
    <property type="entry name" value="Epimerase_deHydtase"/>
</dbReference>
<dbReference type="SUPFAM" id="SSF51735">
    <property type="entry name" value="NAD(P)-binding Rossmann-fold domains"/>
    <property type="match status" value="1"/>
</dbReference>
<dbReference type="EMBL" id="CP086395">
    <property type="protein sequence ID" value="USJ20729.1"/>
    <property type="molecule type" value="Genomic_DNA"/>
</dbReference>
<evidence type="ECO:0000313" key="2">
    <source>
        <dbReference type="EMBL" id="USJ20729.1"/>
    </source>
</evidence>
<dbReference type="Gene3D" id="3.40.50.720">
    <property type="entry name" value="NAD(P)-binding Rossmann-like Domain"/>
    <property type="match status" value="1"/>
</dbReference>
<evidence type="ECO:0000313" key="3">
    <source>
        <dbReference type="Proteomes" id="UP001056730"/>
    </source>
</evidence>
<dbReference type="InterPro" id="IPR050177">
    <property type="entry name" value="Lipid_A_modif_metabolic_enz"/>
</dbReference>
<proteinExistence type="predicted"/>
<accession>A0A9Q8Y377</accession>
<evidence type="ECO:0000259" key="1">
    <source>
        <dbReference type="Pfam" id="PF01370"/>
    </source>
</evidence>
<organism evidence="2 3">
    <name type="scientific">Lactococcus formosensis</name>
    <dbReference type="NCBI Taxonomy" id="1281486"/>
    <lineage>
        <taxon>Bacteria</taxon>
        <taxon>Bacillati</taxon>
        <taxon>Bacillota</taxon>
        <taxon>Bacilli</taxon>
        <taxon>Lactobacillales</taxon>
        <taxon>Streptococcaceae</taxon>
        <taxon>Lactococcus</taxon>
    </lineage>
</organism>
<dbReference type="InterPro" id="IPR036291">
    <property type="entry name" value="NAD(P)-bd_dom_sf"/>
</dbReference>
<dbReference type="RefSeq" id="WP_252175577.1">
    <property type="nucleotide sequence ID" value="NZ_CP086395.1"/>
</dbReference>
<name>A0A9Q8Y377_9LACT</name>
<dbReference type="Proteomes" id="UP001056730">
    <property type="component" value="Chromosome"/>
</dbReference>